<name>A0A433QAS5_9FUNG</name>
<dbReference type="Proteomes" id="UP000274822">
    <property type="component" value="Unassembled WGS sequence"/>
</dbReference>
<sequence>MVSFDDDPDRYDNGLTLAELDARIQRAAAVGERVGKLDRGIGLSKEFLARSSHPSSGTTPISSFGGDEADYGFEDEGRYFA</sequence>
<organism evidence="2 3">
    <name type="scientific">Jimgerdemannia flammicorona</name>
    <dbReference type="NCBI Taxonomy" id="994334"/>
    <lineage>
        <taxon>Eukaryota</taxon>
        <taxon>Fungi</taxon>
        <taxon>Fungi incertae sedis</taxon>
        <taxon>Mucoromycota</taxon>
        <taxon>Mucoromycotina</taxon>
        <taxon>Endogonomycetes</taxon>
        <taxon>Endogonales</taxon>
        <taxon>Endogonaceae</taxon>
        <taxon>Jimgerdemannia</taxon>
    </lineage>
</organism>
<proteinExistence type="predicted"/>
<evidence type="ECO:0000313" key="3">
    <source>
        <dbReference type="Proteomes" id="UP000274822"/>
    </source>
</evidence>
<evidence type="ECO:0000256" key="1">
    <source>
        <dbReference type="SAM" id="MobiDB-lite"/>
    </source>
</evidence>
<dbReference type="AlphaFoldDB" id="A0A433QAS5"/>
<feature type="compositionally biased region" description="Polar residues" evidence="1">
    <location>
        <begin position="52"/>
        <end position="62"/>
    </location>
</feature>
<accession>A0A433QAS5</accession>
<gene>
    <name evidence="2" type="ORF">BC938DRAFT_483951</name>
</gene>
<reference evidence="2 3" key="1">
    <citation type="journal article" date="2018" name="New Phytol.">
        <title>Phylogenomics of Endogonaceae and evolution of mycorrhizas within Mucoromycota.</title>
        <authorList>
            <person name="Chang Y."/>
            <person name="Desiro A."/>
            <person name="Na H."/>
            <person name="Sandor L."/>
            <person name="Lipzen A."/>
            <person name="Clum A."/>
            <person name="Barry K."/>
            <person name="Grigoriev I.V."/>
            <person name="Martin F.M."/>
            <person name="Stajich J.E."/>
            <person name="Smith M.E."/>
            <person name="Bonito G."/>
            <person name="Spatafora J.W."/>
        </authorList>
    </citation>
    <scope>NUCLEOTIDE SEQUENCE [LARGE SCALE GENOMIC DNA]</scope>
    <source>
        <strain evidence="2 3">AD002</strain>
    </source>
</reference>
<keyword evidence="3" id="KW-1185">Reference proteome</keyword>
<feature type="region of interest" description="Disordered" evidence="1">
    <location>
        <begin position="49"/>
        <end position="81"/>
    </location>
</feature>
<protein>
    <submittedName>
        <fullName evidence="2">Uncharacterized protein</fullName>
    </submittedName>
</protein>
<comment type="caution">
    <text evidence="2">The sequence shown here is derived from an EMBL/GenBank/DDBJ whole genome shotgun (WGS) entry which is preliminary data.</text>
</comment>
<evidence type="ECO:0000313" key="2">
    <source>
        <dbReference type="EMBL" id="RUS26910.1"/>
    </source>
</evidence>
<dbReference type="EMBL" id="RBNJ01009409">
    <property type="protein sequence ID" value="RUS26910.1"/>
    <property type="molecule type" value="Genomic_DNA"/>
</dbReference>